<gene>
    <name evidence="5" type="ORF">O3G_MSEX013875</name>
</gene>
<proteinExistence type="inferred from homology"/>
<dbReference type="GO" id="GO:0005634">
    <property type="term" value="C:nucleus"/>
    <property type="evidence" value="ECO:0007669"/>
    <property type="project" value="TreeGrafter"/>
</dbReference>
<dbReference type="GO" id="GO:0005737">
    <property type="term" value="C:cytoplasm"/>
    <property type="evidence" value="ECO:0007669"/>
    <property type="project" value="TreeGrafter"/>
</dbReference>
<sequence>MVVLTGEDPVKSRVMKLMDEKEKIVAEIYNQRAILEANHVGMDEPLVDADGFPRNDIDVYKVRHARHRIICLQNDHKNIMKKIEKGLEEVHSNLIANPNAAQPAPSNRHEASNGQASSSNENSSSVQESFAIVGLVDNGSPADLGGLCTYDEILQFGSVTHSNFTDITQIHSVVSHSVGQNVSVIVKRQQHVINLTVVPQAWSKPGLLGCHIQRKN</sequence>
<name>A0A921ZT47_MANSE</name>
<dbReference type="SUPFAM" id="SSF50156">
    <property type="entry name" value="PDZ domain-like"/>
    <property type="match status" value="1"/>
</dbReference>
<accession>A0A921ZT47</accession>
<dbReference type="PANTHER" id="PTHR12651">
    <property type="entry name" value="26S PROTEASOME NON-ATPASE REGULATORY SUBUNIT 9"/>
    <property type="match status" value="1"/>
</dbReference>
<dbReference type="Gene3D" id="2.30.42.10">
    <property type="match status" value="1"/>
</dbReference>
<reference evidence="5" key="2">
    <citation type="submission" date="2020-12" db="EMBL/GenBank/DDBJ databases">
        <authorList>
            <person name="Kanost M."/>
        </authorList>
    </citation>
    <scope>NUCLEOTIDE SEQUENCE</scope>
</reference>
<dbReference type="PANTHER" id="PTHR12651:SF1">
    <property type="entry name" value="26S PROTEASOME NON-ATPASE REGULATORY SUBUNIT 9"/>
    <property type="match status" value="1"/>
</dbReference>
<evidence type="ECO:0000313" key="6">
    <source>
        <dbReference type="Proteomes" id="UP000791440"/>
    </source>
</evidence>
<reference evidence="5" key="1">
    <citation type="journal article" date="2016" name="Insect Biochem. Mol. Biol.">
        <title>Multifaceted biological insights from a draft genome sequence of the tobacco hornworm moth, Manduca sexta.</title>
        <authorList>
            <person name="Kanost M.R."/>
            <person name="Arrese E.L."/>
            <person name="Cao X."/>
            <person name="Chen Y.R."/>
            <person name="Chellapilla S."/>
            <person name="Goldsmith M.R."/>
            <person name="Grosse-Wilde E."/>
            <person name="Heckel D.G."/>
            <person name="Herndon N."/>
            <person name="Jiang H."/>
            <person name="Papanicolaou A."/>
            <person name="Qu J."/>
            <person name="Soulages J.L."/>
            <person name="Vogel H."/>
            <person name="Walters J."/>
            <person name="Waterhouse R.M."/>
            <person name="Ahn S.J."/>
            <person name="Almeida F.C."/>
            <person name="An C."/>
            <person name="Aqrawi P."/>
            <person name="Bretschneider A."/>
            <person name="Bryant W.B."/>
            <person name="Bucks S."/>
            <person name="Chao H."/>
            <person name="Chevignon G."/>
            <person name="Christen J.M."/>
            <person name="Clarke D.F."/>
            <person name="Dittmer N.T."/>
            <person name="Ferguson L.C.F."/>
            <person name="Garavelou S."/>
            <person name="Gordon K.H.J."/>
            <person name="Gunaratna R.T."/>
            <person name="Han Y."/>
            <person name="Hauser F."/>
            <person name="He Y."/>
            <person name="Heidel-Fischer H."/>
            <person name="Hirsh A."/>
            <person name="Hu Y."/>
            <person name="Jiang H."/>
            <person name="Kalra D."/>
            <person name="Klinner C."/>
            <person name="Konig C."/>
            <person name="Kovar C."/>
            <person name="Kroll A.R."/>
            <person name="Kuwar S.S."/>
            <person name="Lee S.L."/>
            <person name="Lehman R."/>
            <person name="Li K."/>
            <person name="Li Z."/>
            <person name="Liang H."/>
            <person name="Lovelace S."/>
            <person name="Lu Z."/>
            <person name="Mansfield J.H."/>
            <person name="McCulloch K.J."/>
            <person name="Mathew T."/>
            <person name="Morton B."/>
            <person name="Muzny D.M."/>
            <person name="Neunemann D."/>
            <person name="Ongeri F."/>
            <person name="Pauchet Y."/>
            <person name="Pu L.L."/>
            <person name="Pyrousis I."/>
            <person name="Rao X.J."/>
            <person name="Redding A."/>
            <person name="Roesel C."/>
            <person name="Sanchez-Gracia A."/>
            <person name="Schaack S."/>
            <person name="Shukla A."/>
            <person name="Tetreau G."/>
            <person name="Wang Y."/>
            <person name="Xiong G.H."/>
            <person name="Traut W."/>
            <person name="Walsh T.K."/>
            <person name="Worley K.C."/>
            <person name="Wu D."/>
            <person name="Wu W."/>
            <person name="Wu Y.Q."/>
            <person name="Zhang X."/>
            <person name="Zou Z."/>
            <person name="Zucker H."/>
            <person name="Briscoe A.D."/>
            <person name="Burmester T."/>
            <person name="Clem R.J."/>
            <person name="Feyereisen R."/>
            <person name="Grimmelikhuijzen C.J.P."/>
            <person name="Hamodrakas S.J."/>
            <person name="Hansson B.S."/>
            <person name="Huguet E."/>
            <person name="Jermiin L.S."/>
            <person name="Lan Q."/>
            <person name="Lehman H.K."/>
            <person name="Lorenzen M."/>
            <person name="Merzendorfer H."/>
            <person name="Michalopoulos I."/>
            <person name="Morton D.B."/>
            <person name="Muthukrishnan S."/>
            <person name="Oakeshott J.G."/>
            <person name="Palmer W."/>
            <person name="Park Y."/>
            <person name="Passarelli A.L."/>
            <person name="Rozas J."/>
            <person name="Schwartz L.M."/>
            <person name="Smith W."/>
            <person name="Southgate A."/>
            <person name="Vilcinskas A."/>
            <person name="Vogt R."/>
            <person name="Wang P."/>
            <person name="Werren J."/>
            <person name="Yu X.Q."/>
            <person name="Zhou J.J."/>
            <person name="Brown S.J."/>
            <person name="Scherer S.E."/>
            <person name="Richards S."/>
            <person name="Blissard G.W."/>
        </authorList>
    </citation>
    <scope>NUCLEOTIDE SEQUENCE</scope>
</reference>
<dbReference type="Gene3D" id="6.10.140.1710">
    <property type="match status" value="1"/>
</dbReference>
<evidence type="ECO:0000256" key="3">
    <source>
        <dbReference type="SAM" id="MobiDB-lite"/>
    </source>
</evidence>
<evidence type="ECO:0000256" key="2">
    <source>
        <dbReference type="ARBA" id="ARBA00023186"/>
    </source>
</evidence>
<dbReference type="FunFam" id="2.30.42.10:FF:000107">
    <property type="entry name" value="26S proteasome non-ATPase regulatory subunit 9"/>
    <property type="match status" value="1"/>
</dbReference>
<dbReference type="InterPro" id="IPR036034">
    <property type="entry name" value="PDZ_sf"/>
</dbReference>
<comment type="caution">
    <text evidence="5">The sequence shown here is derived from an EMBL/GenBank/DDBJ whole genome shotgun (WGS) entry which is preliminary data.</text>
</comment>
<dbReference type="AlphaFoldDB" id="A0A921ZT47"/>
<dbReference type="InterPro" id="IPR035269">
    <property type="entry name" value="PSMD9"/>
</dbReference>
<comment type="similarity">
    <text evidence="1">Belongs to the proteasome subunit p27 family.</text>
</comment>
<evidence type="ECO:0000259" key="4">
    <source>
        <dbReference type="Pfam" id="PF18265"/>
    </source>
</evidence>
<evidence type="ECO:0000256" key="1">
    <source>
        <dbReference type="ARBA" id="ARBA00005256"/>
    </source>
</evidence>
<feature type="domain" description="Nas2 N-terminal" evidence="4">
    <location>
        <begin position="15"/>
        <end position="92"/>
    </location>
</feature>
<dbReference type="InterPro" id="IPR040815">
    <property type="entry name" value="Nas2_N"/>
</dbReference>
<keyword evidence="6" id="KW-1185">Reference proteome</keyword>
<dbReference type="Proteomes" id="UP000791440">
    <property type="component" value="Unassembled WGS sequence"/>
</dbReference>
<keyword evidence="2" id="KW-0143">Chaperone</keyword>
<organism evidence="5 6">
    <name type="scientific">Manduca sexta</name>
    <name type="common">Tobacco hawkmoth</name>
    <name type="synonym">Tobacco hornworm</name>
    <dbReference type="NCBI Taxonomy" id="7130"/>
    <lineage>
        <taxon>Eukaryota</taxon>
        <taxon>Metazoa</taxon>
        <taxon>Ecdysozoa</taxon>
        <taxon>Arthropoda</taxon>
        <taxon>Hexapoda</taxon>
        <taxon>Insecta</taxon>
        <taxon>Pterygota</taxon>
        <taxon>Neoptera</taxon>
        <taxon>Endopterygota</taxon>
        <taxon>Lepidoptera</taxon>
        <taxon>Glossata</taxon>
        <taxon>Ditrysia</taxon>
        <taxon>Bombycoidea</taxon>
        <taxon>Sphingidae</taxon>
        <taxon>Sphinginae</taxon>
        <taxon>Sphingini</taxon>
        <taxon>Manduca</taxon>
    </lineage>
</organism>
<dbReference type="EMBL" id="JH668985">
    <property type="protein sequence ID" value="KAG6463441.1"/>
    <property type="molecule type" value="Genomic_DNA"/>
</dbReference>
<evidence type="ECO:0000313" key="5">
    <source>
        <dbReference type="EMBL" id="KAG6463441.1"/>
    </source>
</evidence>
<dbReference type="Pfam" id="PF18265">
    <property type="entry name" value="Nas2_N"/>
    <property type="match status" value="1"/>
</dbReference>
<dbReference type="GO" id="GO:0070682">
    <property type="term" value="P:proteasome regulatory particle assembly"/>
    <property type="evidence" value="ECO:0007669"/>
    <property type="project" value="InterPro"/>
</dbReference>
<protein>
    <recommendedName>
        <fullName evidence="4">Nas2 N-terminal domain-containing protein</fullName>
    </recommendedName>
</protein>
<feature type="region of interest" description="Disordered" evidence="3">
    <location>
        <begin position="97"/>
        <end position="123"/>
    </location>
</feature>